<dbReference type="GeneID" id="26517859"/>
<keyword evidence="2" id="KW-1185">Reference proteome</keyword>
<evidence type="ECO:0000313" key="2">
    <source>
        <dbReference type="Proteomes" id="UP000033804"/>
    </source>
</evidence>
<organism evidence="1 2">
    <name type="scientific">Sinorhizobium phage phiM9</name>
    <dbReference type="NCBI Taxonomy" id="1636182"/>
    <lineage>
        <taxon>Viruses</taxon>
        <taxon>Duplodnaviria</taxon>
        <taxon>Heunggongvirae</taxon>
        <taxon>Uroviricota</taxon>
        <taxon>Caudoviricetes</taxon>
        <taxon>Pootjesviridae</taxon>
        <taxon>Emnonavirus</taxon>
        <taxon>Emnonavirus phiM9</taxon>
    </lineage>
</organism>
<gene>
    <name evidence="1" type="ORF">Sm_phiM9_180</name>
</gene>
<sequence>MTQAKLNKMKRQLKDLDTWLSENTDAENYAYERQRKRELMNEIGLLEMDLKEQEQKRKKK</sequence>
<dbReference type="EMBL" id="KP881232">
    <property type="protein sequence ID" value="AKE44807.1"/>
    <property type="molecule type" value="Genomic_DNA"/>
</dbReference>
<dbReference type="KEGG" id="vg:26517859"/>
<reference evidence="1 2" key="1">
    <citation type="journal article" date="2015" name="J. Virol.">
        <title>Sinorhizobium meliloti Phage ?M9 Defines a New Group of T4 Superfamily Phages with Unusual Genomic Features but a Common T=16 Capsid.</title>
        <authorList>
            <person name="Johnson M.C."/>
            <person name="Tatum K.B."/>
            <person name="Lynn J.S."/>
            <person name="Brewer T.E."/>
            <person name="Lu S."/>
            <person name="Washburn B.K."/>
            <person name="Stroupe M.E."/>
            <person name="Jones K.M."/>
        </authorList>
    </citation>
    <scope>NUCLEOTIDE SEQUENCE [LARGE SCALE GENOMIC DNA]</scope>
</reference>
<accession>A0A0F6R529</accession>
<reference evidence="2" key="2">
    <citation type="submission" date="2015-03" db="EMBL/GenBank/DDBJ databases">
        <title>The genome and structure of Sinorhizobium meliloti phage phiM9.</title>
        <authorList>
            <person name="Johnson M.C."/>
            <person name="Tatum K.B."/>
            <person name="Lynn J.S."/>
            <person name="Brewer T.E."/>
            <person name="Washburn B.K."/>
            <person name="Stroupe M.E."/>
            <person name="Jones K.M."/>
        </authorList>
    </citation>
    <scope>NUCLEOTIDE SEQUENCE [LARGE SCALE GENOMIC DNA]</scope>
</reference>
<name>A0A0F6R529_9CAUD</name>
<evidence type="ECO:0000313" key="1">
    <source>
        <dbReference type="EMBL" id="AKE44807.1"/>
    </source>
</evidence>
<proteinExistence type="predicted"/>
<dbReference type="RefSeq" id="YP_009189561.1">
    <property type="nucleotide sequence ID" value="NC_028676.1"/>
</dbReference>
<dbReference type="Proteomes" id="UP000033804">
    <property type="component" value="Segment"/>
</dbReference>
<protein>
    <submittedName>
        <fullName evidence="1">Uncharacterized protein</fullName>
    </submittedName>
</protein>